<reference evidence="2 4" key="1">
    <citation type="journal article" date="2017" name="Nature">
        <title>The sunflower genome provides insights into oil metabolism, flowering and Asterid evolution.</title>
        <authorList>
            <person name="Badouin H."/>
            <person name="Gouzy J."/>
            <person name="Grassa C.J."/>
            <person name="Murat F."/>
            <person name="Staton S.E."/>
            <person name="Cottret L."/>
            <person name="Lelandais-Briere C."/>
            <person name="Owens G.L."/>
            <person name="Carrere S."/>
            <person name="Mayjonade B."/>
            <person name="Legrand L."/>
            <person name="Gill N."/>
            <person name="Kane N.C."/>
            <person name="Bowers J.E."/>
            <person name="Hubner S."/>
            <person name="Bellec A."/>
            <person name="Berard A."/>
            <person name="Berges H."/>
            <person name="Blanchet N."/>
            <person name="Boniface M.C."/>
            <person name="Brunel D."/>
            <person name="Catrice O."/>
            <person name="Chaidir N."/>
            <person name="Claudel C."/>
            <person name="Donnadieu C."/>
            <person name="Faraut T."/>
            <person name="Fievet G."/>
            <person name="Helmstetter N."/>
            <person name="King M."/>
            <person name="Knapp S.J."/>
            <person name="Lai Z."/>
            <person name="Le Paslier M.C."/>
            <person name="Lippi Y."/>
            <person name="Lorenzon L."/>
            <person name="Mandel J.R."/>
            <person name="Marage G."/>
            <person name="Marchand G."/>
            <person name="Marquand E."/>
            <person name="Bret-Mestries E."/>
            <person name="Morien E."/>
            <person name="Nambeesan S."/>
            <person name="Nguyen T."/>
            <person name="Pegot-Espagnet P."/>
            <person name="Pouilly N."/>
            <person name="Raftis F."/>
            <person name="Sallet E."/>
            <person name="Schiex T."/>
            <person name="Thomas J."/>
            <person name="Vandecasteele C."/>
            <person name="Vares D."/>
            <person name="Vear F."/>
            <person name="Vautrin S."/>
            <person name="Crespi M."/>
            <person name="Mangin B."/>
            <person name="Burke J.M."/>
            <person name="Salse J."/>
            <person name="Munos S."/>
            <person name="Vincourt P."/>
            <person name="Rieseberg L.H."/>
            <person name="Langlade N.B."/>
        </authorList>
    </citation>
    <scope>NUCLEOTIDE SEQUENCE [LARGE SCALE GENOMIC DNA]</scope>
    <source>
        <strain evidence="4">cv. SF193</strain>
        <tissue evidence="2">Leaves</tissue>
    </source>
</reference>
<dbReference type="EMBL" id="MNCJ02000320">
    <property type="protein sequence ID" value="KAF5805432.1"/>
    <property type="molecule type" value="Genomic_DNA"/>
</dbReference>
<dbReference type="AlphaFoldDB" id="A0A251UPU7"/>
<gene>
    <name evidence="3" type="ORF">HannXRQ_Chr05g0140531</name>
    <name evidence="2" type="ORF">HanXRQr2_Chr05g0209301</name>
</gene>
<accession>A0A251UPU7</accession>
<dbReference type="EMBL" id="CM007894">
    <property type="protein sequence ID" value="OTG24782.1"/>
    <property type="molecule type" value="Genomic_DNA"/>
</dbReference>
<evidence type="ECO:0000313" key="3">
    <source>
        <dbReference type="EMBL" id="OTG24782.1"/>
    </source>
</evidence>
<reference evidence="3" key="2">
    <citation type="submission" date="2017-02" db="EMBL/GenBank/DDBJ databases">
        <title>Sunflower complete genome.</title>
        <authorList>
            <person name="Langlade N."/>
            <person name="Munos S."/>
        </authorList>
    </citation>
    <scope>NUCLEOTIDE SEQUENCE [LARGE SCALE GENOMIC DNA]</scope>
    <source>
        <tissue evidence="3">Leaves</tissue>
    </source>
</reference>
<keyword evidence="4" id="KW-1185">Reference proteome</keyword>
<protein>
    <submittedName>
        <fullName evidence="3">Uncharacterized protein</fullName>
    </submittedName>
</protein>
<sequence length="50" mass="5753">MLTNTQTHLNPHFPLSVEDEQPDSGQTWRSRRWQWVPATALPLLGSPVTR</sequence>
<proteinExistence type="predicted"/>
<evidence type="ECO:0000313" key="4">
    <source>
        <dbReference type="Proteomes" id="UP000215914"/>
    </source>
</evidence>
<evidence type="ECO:0000256" key="1">
    <source>
        <dbReference type="SAM" id="MobiDB-lite"/>
    </source>
</evidence>
<organism evidence="3 4">
    <name type="scientific">Helianthus annuus</name>
    <name type="common">Common sunflower</name>
    <dbReference type="NCBI Taxonomy" id="4232"/>
    <lineage>
        <taxon>Eukaryota</taxon>
        <taxon>Viridiplantae</taxon>
        <taxon>Streptophyta</taxon>
        <taxon>Embryophyta</taxon>
        <taxon>Tracheophyta</taxon>
        <taxon>Spermatophyta</taxon>
        <taxon>Magnoliopsida</taxon>
        <taxon>eudicotyledons</taxon>
        <taxon>Gunneridae</taxon>
        <taxon>Pentapetalae</taxon>
        <taxon>asterids</taxon>
        <taxon>campanulids</taxon>
        <taxon>Asterales</taxon>
        <taxon>Asteraceae</taxon>
        <taxon>Asteroideae</taxon>
        <taxon>Heliantheae alliance</taxon>
        <taxon>Heliantheae</taxon>
        <taxon>Helianthus</taxon>
    </lineage>
</organism>
<dbReference type="InParanoid" id="A0A251UPU7"/>
<name>A0A251UPU7_HELAN</name>
<feature type="region of interest" description="Disordered" evidence="1">
    <location>
        <begin position="1"/>
        <end position="28"/>
    </location>
</feature>
<dbReference type="Proteomes" id="UP000215914">
    <property type="component" value="Chromosome 5"/>
</dbReference>
<reference evidence="2" key="3">
    <citation type="submission" date="2020-06" db="EMBL/GenBank/DDBJ databases">
        <title>Helianthus annuus Genome sequencing and assembly Release 2.</title>
        <authorList>
            <person name="Gouzy J."/>
            <person name="Langlade N."/>
            <person name="Munos S."/>
        </authorList>
    </citation>
    <scope>NUCLEOTIDE SEQUENCE</scope>
    <source>
        <tissue evidence="2">Leaves</tissue>
    </source>
</reference>
<dbReference type="Gramene" id="mRNA:HanXRQr2_Chr05g0209301">
    <property type="protein sequence ID" value="CDS:HanXRQr2_Chr05g0209301.1"/>
    <property type="gene ID" value="HanXRQr2_Chr05g0209301"/>
</dbReference>
<evidence type="ECO:0000313" key="2">
    <source>
        <dbReference type="EMBL" id="KAF5805432.1"/>
    </source>
</evidence>